<dbReference type="NCBIfam" id="TIGR00365">
    <property type="entry name" value="Grx4 family monothiol glutaredoxin"/>
    <property type="match status" value="1"/>
</dbReference>
<protein>
    <recommendedName>
        <fullName evidence="7">Glutaredoxin</fullName>
    </recommendedName>
</protein>
<organism evidence="10 11">
    <name type="scientific">Candidatus Kinetoplastidibacterium stringomonadis TCC290E</name>
    <dbReference type="NCBI Taxonomy" id="1208920"/>
    <lineage>
        <taxon>Bacteria</taxon>
        <taxon>Pseudomonadati</taxon>
        <taxon>Pseudomonadota</taxon>
        <taxon>Betaproteobacteria</taxon>
        <taxon>Candidatus Kinetoplastidibacterium</taxon>
    </lineage>
</organism>
<feature type="binding site" evidence="8">
    <location>
        <position position="30"/>
    </location>
    <ligand>
        <name>[2Fe-2S] cluster</name>
        <dbReference type="ChEBI" id="CHEBI:190135"/>
        <note>ligand shared between dimeric partners</note>
    </ligand>
</feature>
<evidence type="ECO:0000259" key="9">
    <source>
        <dbReference type="Pfam" id="PF00462"/>
    </source>
</evidence>
<keyword evidence="3 8" id="KW-0479">Metal-binding</keyword>
<sequence length="109" mass="12309">MKDIQKYIDGIIKENKVVLFMKGSLNFPMCGFSGKVVRILKECGLNSNNILCINILEDENVRQGIKEYSDWPTIPQLYIDGNFIGGSDIVSYMYSSGELKTVIDNITFC</sequence>
<dbReference type="FunFam" id="3.40.30.10:FF:000005">
    <property type="entry name" value="Glutaredoxin 5"/>
    <property type="match status" value="1"/>
</dbReference>
<dbReference type="Gene3D" id="3.40.30.10">
    <property type="entry name" value="Glutaredoxin"/>
    <property type="match status" value="1"/>
</dbReference>
<dbReference type="GO" id="GO:0051537">
    <property type="term" value="F:2 iron, 2 sulfur cluster binding"/>
    <property type="evidence" value="ECO:0007669"/>
    <property type="project" value="UniProtKB-KW"/>
</dbReference>
<evidence type="ECO:0000256" key="6">
    <source>
        <dbReference type="ARBA" id="ARBA00023284"/>
    </source>
</evidence>
<evidence type="ECO:0000256" key="7">
    <source>
        <dbReference type="PIRNR" id="PIRNR005894"/>
    </source>
</evidence>
<dbReference type="InterPro" id="IPR004480">
    <property type="entry name" value="Monothiol_GRX-rel"/>
</dbReference>
<dbReference type="AlphaFoldDB" id="M1M7T8"/>
<dbReference type="EMBL" id="CP003805">
    <property type="protein sequence ID" value="AGF48100.1"/>
    <property type="molecule type" value="Genomic_DNA"/>
</dbReference>
<dbReference type="InterPro" id="IPR033658">
    <property type="entry name" value="GRX_PICOT-like"/>
</dbReference>
<accession>M1M7T8</accession>
<evidence type="ECO:0000256" key="5">
    <source>
        <dbReference type="ARBA" id="ARBA00023014"/>
    </source>
</evidence>
<evidence type="ECO:0000256" key="8">
    <source>
        <dbReference type="PIRSR" id="PIRSR005894-2"/>
    </source>
</evidence>
<keyword evidence="5 8" id="KW-0411">Iron-sulfur</keyword>
<dbReference type="GO" id="GO:0015036">
    <property type="term" value="F:disulfide oxidoreductase activity"/>
    <property type="evidence" value="ECO:0007669"/>
    <property type="project" value="InterPro"/>
</dbReference>
<dbReference type="GO" id="GO:0046872">
    <property type="term" value="F:metal ion binding"/>
    <property type="evidence" value="ECO:0007669"/>
    <property type="project" value="UniProtKB-KW"/>
</dbReference>
<dbReference type="PANTHER" id="PTHR10293">
    <property type="entry name" value="GLUTAREDOXIN FAMILY MEMBER"/>
    <property type="match status" value="1"/>
</dbReference>
<comment type="similarity">
    <text evidence="1 7">Belongs to the glutaredoxin family. Monothiol subfamily.</text>
</comment>
<proteinExistence type="inferred from homology"/>
<evidence type="ECO:0000256" key="3">
    <source>
        <dbReference type="ARBA" id="ARBA00022723"/>
    </source>
</evidence>
<evidence type="ECO:0000313" key="11">
    <source>
        <dbReference type="Proteomes" id="UP000011541"/>
    </source>
</evidence>
<dbReference type="InterPro" id="IPR014434">
    <property type="entry name" value="Monothiol_GRX"/>
</dbReference>
<dbReference type="InterPro" id="IPR036249">
    <property type="entry name" value="Thioredoxin-like_sf"/>
</dbReference>
<gene>
    <name evidence="10" type="ORF">CONE_0286</name>
</gene>
<keyword evidence="2 8" id="KW-0001">2Fe-2S</keyword>
<dbReference type="Proteomes" id="UP000011541">
    <property type="component" value="Chromosome"/>
</dbReference>
<dbReference type="OrthoDB" id="9804115at2"/>
<evidence type="ECO:0000313" key="10">
    <source>
        <dbReference type="EMBL" id="AGF48100.1"/>
    </source>
</evidence>
<dbReference type="InterPro" id="IPR002109">
    <property type="entry name" value="Glutaredoxin"/>
</dbReference>
<dbReference type="PIRSF" id="PIRSF005894">
    <property type="entry name" value="Monothiol_GRX"/>
    <property type="match status" value="1"/>
</dbReference>
<dbReference type="RefSeq" id="WP_015396788.1">
    <property type="nucleotide sequence ID" value="NC_020299.1"/>
</dbReference>
<dbReference type="PATRIC" id="fig|1208920.3.peg.71"/>
<name>M1M7T8_9PROT</name>
<keyword evidence="4 8" id="KW-0408">Iron</keyword>
<dbReference type="PROSITE" id="PS51354">
    <property type="entry name" value="GLUTAREDOXIN_2"/>
    <property type="match status" value="1"/>
</dbReference>
<dbReference type="PANTHER" id="PTHR10293:SF72">
    <property type="entry name" value="MONOTHIOL GLUTAREDOXIN-S14, CHLOROPLASTIC"/>
    <property type="match status" value="1"/>
</dbReference>
<dbReference type="HOGENOM" id="CLU_026126_2_1_4"/>
<dbReference type="eggNOG" id="COG0278">
    <property type="taxonomic scope" value="Bacteria"/>
</dbReference>
<dbReference type="STRING" id="1208920.CONE_0286"/>
<dbReference type="CDD" id="cd03028">
    <property type="entry name" value="GRX_PICOT_like"/>
    <property type="match status" value="1"/>
</dbReference>
<evidence type="ECO:0000256" key="1">
    <source>
        <dbReference type="ARBA" id="ARBA00009630"/>
    </source>
</evidence>
<evidence type="ECO:0000256" key="4">
    <source>
        <dbReference type="ARBA" id="ARBA00023004"/>
    </source>
</evidence>
<dbReference type="SUPFAM" id="SSF52833">
    <property type="entry name" value="Thioredoxin-like"/>
    <property type="match status" value="1"/>
</dbReference>
<evidence type="ECO:0000256" key="2">
    <source>
        <dbReference type="ARBA" id="ARBA00022714"/>
    </source>
</evidence>
<keyword evidence="11" id="KW-1185">Reference proteome</keyword>
<feature type="domain" description="Glutaredoxin" evidence="9">
    <location>
        <begin position="17"/>
        <end position="84"/>
    </location>
</feature>
<dbReference type="KEGG" id="kon:CONE_0286"/>
<dbReference type="Pfam" id="PF00462">
    <property type="entry name" value="Glutaredoxin"/>
    <property type="match status" value="1"/>
</dbReference>
<keyword evidence="6" id="KW-0676">Redox-active center</keyword>
<reference evidence="10 11" key="1">
    <citation type="journal article" date="2013" name="Genome Biol. Evol.">
        <title>Genome evolution and phylogenomic analysis of candidatus kinetoplastibacterium, the betaproteobacterial endosymbionts of strigomonas and angomonas.</title>
        <authorList>
            <person name="Alves J.M."/>
            <person name="Serrano M.G."/>
            <person name="Maia da Silva F."/>
            <person name="Voegtly L.J."/>
            <person name="Matveyev A.V."/>
            <person name="Teixeira M.M."/>
            <person name="Camargo E.P."/>
            <person name="Buck G.A."/>
        </authorList>
    </citation>
    <scope>NUCLEOTIDE SEQUENCE [LARGE SCALE GENOMIC DNA]</scope>
    <source>
        <strain evidence="10 11">TCC290E</strain>
    </source>
</reference>